<gene>
    <name evidence="2" type="ORF">ACH5RR_029538</name>
    <name evidence="3" type="ORF">ACH5RR_029545</name>
</gene>
<feature type="domain" description="RNase H type-1" evidence="1">
    <location>
        <begin position="11"/>
        <end position="135"/>
    </location>
</feature>
<protein>
    <recommendedName>
        <fullName evidence="1">RNase H type-1 domain-containing protein</fullName>
    </recommendedName>
</protein>
<comment type="caution">
    <text evidence="3">The sequence shown here is derived from an EMBL/GenBank/DDBJ whole genome shotgun (WGS) entry which is preliminary data.</text>
</comment>
<dbReference type="AlphaFoldDB" id="A0ABD2YVA2"/>
<dbReference type="Pfam" id="PF13456">
    <property type="entry name" value="RVT_3"/>
    <property type="match status" value="1"/>
</dbReference>
<name>A0ABD2YVA2_9GENT</name>
<dbReference type="EMBL" id="JBJUIK010000012">
    <property type="protein sequence ID" value="KAL3510144.1"/>
    <property type="molecule type" value="Genomic_DNA"/>
</dbReference>
<reference evidence="3 4" key="1">
    <citation type="submission" date="2024-11" db="EMBL/GenBank/DDBJ databases">
        <title>A near-complete genome assembly of Cinchona calisaya.</title>
        <authorList>
            <person name="Lian D.C."/>
            <person name="Zhao X.W."/>
            <person name="Wei L."/>
        </authorList>
    </citation>
    <scope>NUCLEOTIDE SEQUENCE [LARGE SCALE GENOMIC DNA]</scope>
    <source>
        <tissue evidence="3">Nenye</tissue>
    </source>
</reference>
<dbReference type="CDD" id="cd06222">
    <property type="entry name" value="RNase_H_like"/>
    <property type="match status" value="1"/>
</dbReference>
<dbReference type="SUPFAM" id="SSF53098">
    <property type="entry name" value="Ribonuclease H-like"/>
    <property type="match status" value="1"/>
</dbReference>
<dbReference type="PANTHER" id="PTHR47074">
    <property type="entry name" value="BNAC02G40300D PROTEIN"/>
    <property type="match status" value="1"/>
</dbReference>
<dbReference type="InterPro" id="IPR012337">
    <property type="entry name" value="RNaseH-like_sf"/>
</dbReference>
<keyword evidence="4" id="KW-1185">Reference proteome</keyword>
<evidence type="ECO:0000259" key="1">
    <source>
        <dbReference type="Pfam" id="PF13456"/>
    </source>
</evidence>
<dbReference type="EMBL" id="JBJUIK010000012">
    <property type="protein sequence ID" value="KAL3510137.1"/>
    <property type="molecule type" value="Genomic_DNA"/>
</dbReference>
<dbReference type="InterPro" id="IPR036397">
    <property type="entry name" value="RNaseH_sf"/>
</dbReference>
<organism evidence="3 4">
    <name type="scientific">Cinchona calisaya</name>
    <dbReference type="NCBI Taxonomy" id="153742"/>
    <lineage>
        <taxon>Eukaryota</taxon>
        <taxon>Viridiplantae</taxon>
        <taxon>Streptophyta</taxon>
        <taxon>Embryophyta</taxon>
        <taxon>Tracheophyta</taxon>
        <taxon>Spermatophyta</taxon>
        <taxon>Magnoliopsida</taxon>
        <taxon>eudicotyledons</taxon>
        <taxon>Gunneridae</taxon>
        <taxon>Pentapetalae</taxon>
        <taxon>asterids</taxon>
        <taxon>lamiids</taxon>
        <taxon>Gentianales</taxon>
        <taxon>Rubiaceae</taxon>
        <taxon>Cinchonoideae</taxon>
        <taxon>Cinchoneae</taxon>
        <taxon>Cinchona</taxon>
    </lineage>
</organism>
<evidence type="ECO:0000313" key="3">
    <source>
        <dbReference type="EMBL" id="KAL3510144.1"/>
    </source>
</evidence>
<proteinExistence type="predicted"/>
<dbReference type="InterPro" id="IPR052929">
    <property type="entry name" value="RNase_H-like_EbsB-rel"/>
</dbReference>
<evidence type="ECO:0000313" key="4">
    <source>
        <dbReference type="Proteomes" id="UP001630127"/>
    </source>
</evidence>
<dbReference type="Proteomes" id="UP001630127">
    <property type="component" value="Unassembled WGS sequence"/>
</dbReference>
<sequence>MFFKQGFYKTNFDGTIFQQLNISGIGFVVRDWNGKFVAGLSKKIAGVLDPDVVEAYAIKAVVNLLQQPNLHHAVMEADSQTVINLMHDFESLLDHSRIGVLIGDVVTTWNSYPNWEFTWIPRIRDMATHCLATQASNLSDCCL</sequence>
<accession>A0ABD2YVA2</accession>
<evidence type="ECO:0000313" key="2">
    <source>
        <dbReference type="EMBL" id="KAL3510137.1"/>
    </source>
</evidence>
<dbReference type="Gene3D" id="3.30.420.10">
    <property type="entry name" value="Ribonuclease H-like superfamily/Ribonuclease H"/>
    <property type="match status" value="1"/>
</dbReference>
<dbReference type="InterPro" id="IPR002156">
    <property type="entry name" value="RNaseH_domain"/>
</dbReference>
<dbReference type="InterPro" id="IPR044730">
    <property type="entry name" value="RNase_H-like_dom_plant"/>
</dbReference>
<dbReference type="PANTHER" id="PTHR47074:SF48">
    <property type="entry name" value="POLYNUCLEOTIDYL TRANSFERASE, RIBONUCLEASE H-LIKE SUPERFAMILY PROTEIN"/>
    <property type="match status" value="1"/>
</dbReference>